<dbReference type="SUPFAM" id="SSF63829">
    <property type="entry name" value="Calcium-dependent phosphotriesterase"/>
    <property type="match status" value="1"/>
</dbReference>
<dbReference type="Gene3D" id="2.120.10.30">
    <property type="entry name" value="TolB, C-terminal domain"/>
    <property type="match status" value="1"/>
</dbReference>
<name>A0ABP7JG59_9PSEU</name>
<feature type="domain" description="Strictosidine synthase conserved region" evidence="4">
    <location>
        <begin position="140"/>
        <end position="219"/>
    </location>
</feature>
<dbReference type="Pfam" id="PF03088">
    <property type="entry name" value="Str_synth"/>
    <property type="match status" value="1"/>
</dbReference>
<keyword evidence="3" id="KW-0325">Glycoprotein</keyword>
<dbReference type="InterPro" id="IPR011042">
    <property type="entry name" value="6-blade_b-propeller_TolB-like"/>
</dbReference>
<dbReference type="RefSeq" id="WP_237339125.1">
    <property type="nucleotide sequence ID" value="NZ_BAABCM010000014.1"/>
</dbReference>
<dbReference type="PANTHER" id="PTHR10426">
    <property type="entry name" value="STRICTOSIDINE SYNTHASE-RELATED"/>
    <property type="match status" value="1"/>
</dbReference>
<dbReference type="InterPro" id="IPR018119">
    <property type="entry name" value="Strictosidine_synth_cons-reg"/>
</dbReference>
<gene>
    <name evidence="5" type="ORF">GCM10022380_72570</name>
</gene>
<dbReference type="Proteomes" id="UP001501624">
    <property type="component" value="Unassembled WGS sequence"/>
</dbReference>
<keyword evidence="2" id="KW-0597">Phosphoprotein</keyword>
<comment type="similarity">
    <text evidence="1">Belongs to the strictosidine synthase family.</text>
</comment>
<evidence type="ECO:0000259" key="4">
    <source>
        <dbReference type="Pfam" id="PF03088"/>
    </source>
</evidence>
<evidence type="ECO:0000256" key="2">
    <source>
        <dbReference type="ARBA" id="ARBA00022553"/>
    </source>
</evidence>
<evidence type="ECO:0000256" key="3">
    <source>
        <dbReference type="ARBA" id="ARBA00023180"/>
    </source>
</evidence>
<sequence>MPRAEAWELVKEFLFPGRSGARAIPPLDGGLTPNDELDRIEESIDELPEPDDMVRDAFGSLYVTTADKVVRRYGLNFAHHEIAATVPGDAGAITVDHEGGLLVCVAGLGLVRIDQGGGTEVLVDADADGVPTHCLTDVVVAGDGTIYLTDGSSRHHGGDWVRDLMEQNALGRLLRHDPRTRRTTVLARGLAHPSGVTLAADESSLVVSEAWSHRLVRYPLADPGRPEVLRDNLPGYPGRISPASGGGYWLAVFALRTQLVEFVLTQRDYVEEMMRTIEPDLWIRPALRGLDSGLEPLQGGQIRKLGVIKPWAPPRSYGLVTRLDADGYPVRSMHSRGGGRRHGVTSVKQYGNRLFVAVRGADEVLITRAGDAR</sequence>
<organism evidence="5 6">
    <name type="scientific">Amycolatopsis tucumanensis</name>
    <dbReference type="NCBI Taxonomy" id="401106"/>
    <lineage>
        <taxon>Bacteria</taxon>
        <taxon>Bacillati</taxon>
        <taxon>Actinomycetota</taxon>
        <taxon>Actinomycetes</taxon>
        <taxon>Pseudonocardiales</taxon>
        <taxon>Pseudonocardiaceae</taxon>
        <taxon>Amycolatopsis</taxon>
    </lineage>
</organism>
<comment type="caution">
    <text evidence="5">The sequence shown here is derived from an EMBL/GenBank/DDBJ whole genome shotgun (WGS) entry which is preliminary data.</text>
</comment>
<protein>
    <recommendedName>
        <fullName evidence="4">Strictosidine synthase conserved region domain-containing protein</fullName>
    </recommendedName>
</protein>
<dbReference type="EMBL" id="BAABCM010000014">
    <property type="protein sequence ID" value="GAA3843780.1"/>
    <property type="molecule type" value="Genomic_DNA"/>
</dbReference>
<evidence type="ECO:0000313" key="6">
    <source>
        <dbReference type="Proteomes" id="UP001501624"/>
    </source>
</evidence>
<evidence type="ECO:0000313" key="5">
    <source>
        <dbReference type="EMBL" id="GAA3843780.1"/>
    </source>
</evidence>
<keyword evidence="6" id="KW-1185">Reference proteome</keyword>
<evidence type="ECO:0000256" key="1">
    <source>
        <dbReference type="ARBA" id="ARBA00009191"/>
    </source>
</evidence>
<proteinExistence type="inferred from homology"/>
<dbReference type="PANTHER" id="PTHR10426:SF88">
    <property type="entry name" value="ADIPOCYTE PLASMA MEMBRANE-ASSOCIATED PROTEIN HEMOMUCIN-RELATED"/>
    <property type="match status" value="1"/>
</dbReference>
<accession>A0ABP7JG59</accession>
<reference evidence="6" key="1">
    <citation type="journal article" date="2019" name="Int. J. Syst. Evol. Microbiol.">
        <title>The Global Catalogue of Microorganisms (GCM) 10K type strain sequencing project: providing services to taxonomists for standard genome sequencing and annotation.</title>
        <authorList>
            <consortium name="The Broad Institute Genomics Platform"/>
            <consortium name="The Broad Institute Genome Sequencing Center for Infectious Disease"/>
            <person name="Wu L."/>
            <person name="Ma J."/>
        </authorList>
    </citation>
    <scope>NUCLEOTIDE SEQUENCE [LARGE SCALE GENOMIC DNA]</scope>
    <source>
        <strain evidence="6">JCM 17017</strain>
    </source>
</reference>